<evidence type="ECO:0000256" key="3">
    <source>
        <dbReference type="ARBA" id="ARBA00023163"/>
    </source>
</evidence>
<accession>A0ABQ5WBD0</accession>
<reference evidence="7" key="1">
    <citation type="journal article" date="2019" name="Int. J. Syst. Evol. Microbiol.">
        <title>The Global Catalogue of Microorganisms (GCM) 10K type strain sequencing project: providing services to taxonomists for standard genome sequencing and annotation.</title>
        <authorList>
            <consortium name="The Broad Institute Genomics Platform"/>
            <consortium name="The Broad Institute Genome Sequencing Center for Infectious Disease"/>
            <person name="Wu L."/>
            <person name="Ma J."/>
        </authorList>
    </citation>
    <scope>NUCLEOTIDE SEQUENCE [LARGE SCALE GENOMIC DNA]</scope>
    <source>
        <strain evidence="7">NBRC 112416</strain>
    </source>
</reference>
<dbReference type="InterPro" id="IPR009057">
    <property type="entry name" value="Homeodomain-like_sf"/>
</dbReference>
<dbReference type="SUPFAM" id="SSF48498">
    <property type="entry name" value="Tetracyclin repressor-like, C-terminal domain"/>
    <property type="match status" value="1"/>
</dbReference>
<feature type="DNA-binding region" description="H-T-H motif" evidence="4">
    <location>
        <begin position="32"/>
        <end position="51"/>
    </location>
</feature>
<evidence type="ECO:0000256" key="2">
    <source>
        <dbReference type="ARBA" id="ARBA00023125"/>
    </source>
</evidence>
<dbReference type="Pfam" id="PF00440">
    <property type="entry name" value="TetR_N"/>
    <property type="match status" value="1"/>
</dbReference>
<dbReference type="Proteomes" id="UP001156691">
    <property type="component" value="Unassembled WGS sequence"/>
</dbReference>
<keyword evidence="1" id="KW-0805">Transcription regulation</keyword>
<comment type="caution">
    <text evidence="6">The sequence shown here is derived from an EMBL/GenBank/DDBJ whole genome shotgun (WGS) entry which is preliminary data.</text>
</comment>
<evidence type="ECO:0000256" key="4">
    <source>
        <dbReference type="PROSITE-ProRule" id="PRU00335"/>
    </source>
</evidence>
<protein>
    <submittedName>
        <fullName evidence="6">TetR family transcriptional regulator</fullName>
    </submittedName>
</protein>
<dbReference type="PROSITE" id="PS50977">
    <property type="entry name" value="HTH_TETR_2"/>
    <property type="match status" value="1"/>
</dbReference>
<evidence type="ECO:0000313" key="6">
    <source>
        <dbReference type="EMBL" id="GLQ57255.1"/>
    </source>
</evidence>
<dbReference type="PROSITE" id="PS01081">
    <property type="entry name" value="HTH_TETR_1"/>
    <property type="match status" value="1"/>
</dbReference>
<proteinExistence type="predicted"/>
<dbReference type="PANTHER" id="PTHR47506:SF1">
    <property type="entry name" value="HTH-TYPE TRANSCRIPTIONAL REGULATOR YJDC"/>
    <property type="match status" value="1"/>
</dbReference>
<evidence type="ECO:0000313" key="7">
    <source>
        <dbReference type="Proteomes" id="UP001156691"/>
    </source>
</evidence>
<keyword evidence="2 4" id="KW-0238">DNA-binding</keyword>
<keyword evidence="3" id="KW-0804">Transcription</keyword>
<feature type="domain" description="HTH tetR-type" evidence="5">
    <location>
        <begin position="9"/>
        <end position="69"/>
    </location>
</feature>
<gene>
    <name evidence="6" type="ORF">GCM10010862_45140</name>
</gene>
<name>A0ABQ5WBD0_9HYPH</name>
<keyword evidence="7" id="KW-1185">Reference proteome</keyword>
<evidence type="ECO:0000256" key="1">
    <source>
        <dbReference type="ARBA" id="ARBA00023015"/>
    </source>
</evidence>
<evidence type="ECO:0000259" key="5">
    <source>
        <dbReference type="PROSITE" id="PS50977"/>
    </source>
</evidence>
<dbReference type="InterPro" id="IPR036271">
    <property type="entry name" value="Tet_transcr_reg_TetR-rel_C_sf"/>
</dbReference>
<organism evidence="6 7">
    <name type="scientific">Devosia nitrariae</name>
    <dbReference type="NCBI Taxonomy" id="2071872"/>
    <lineage>
        <taxon>Bacteria</taxon>
        <taxon>Pseudomonadati</taxon>
        <taxon>Pseudomonadota</taxon>
        <taxon>Alphaproteobacteria</taxon>
        <taxon>Hyphomicrobiales</taxon>
        <taxon>Devosiaceae</taxon>
        <taxon>Devosia</taxon>
    </lineage>
</organism>
<dbReference type="InterPro" id="IPR023772">
    <property type="entry name" value="DNA-bd_HTH_TetR-type_CS"/>
</dbReference>
<dbReference type="PRINTS" id="PR00455">
    <property type="entry name" value="HTHTETR"/>
</dbReference>
<dbReference type="EMBL" id="BSNS01000023">
    <property type="protein sequence ID" value="GLQ57255.1"/>
    <property type="molecule type" value="Genomic_DNA"/>
</dbReference>
<dbReference type="PANTHER" id="PTHR47506">
    <property type="entry name" value="TRANSCRIPTIONAL REGULATORY PROTEIN"/>
    <property type="match status" value="1"/>
</dbReference>
<dbReference type="InterPro" id="IPR001647">
    <property type="entry name" value="HTH_TetR"/>
</dbReference>
<dbReference type="Gene3D" id="1.10.357.10">
    <property type="entry name" value="Tetracycline Repressor, domain 2"/>
    <property type="match status" value="1"/>
</dbReference>
<dbReference type="SUPFAM" id="SSF46689">
    <property type="entry name" value="Homeodomain-like"/>
    <property type="match status" value="1"/>
</dbReference>
<sequence>MPSMARTRAFDSDTVLFAAANAFRQRGYRDVSIGDLEKATGLASGSIYNAFGDKAGLFKAALHQYVHGFVKQRLVVHAGEGAALEDLEGLFITALEPPLADGYGCLVANSIIEFGNAEGIASKHIDETLSMVRHAIDGVLKRELGPQASDAETTHLLVLYLGILTLSRSRTPLEAMAETVRAEFTRLRQLRAQRDDASAHANTP</sequence>